<protein>
    <submittedName>
        <fullName evidence="2">Uncharacterized protein</fullName>
    </submittedName>
</protein>
<reference evidence="3" key="1">
    <citation type="submission" date="2016-06" db="EMBL/GenBank/DDBJ databases">
        <title>Parallel loss of symbiosis genes in relatives of nitrogen-fixing non-legume Parasponia.</title>
        <authorList>
            <person name="Van Velzen R."/>
            <person name="Holmer R."/>
            <person name="Bu F."/>
            <person name="Rutten L."/>
            <person name="Van Zeijl A."/>
            <person name="Liu W."/>
            <person name="Santuari L."/>
            <person name="Cao Q."/>
            <person name="Sharma T."/>
            <person name="Shen D."/>
            <person name="Roswanjaya Y."/>
            <person name="Wardhani T."/>
            <person name="Kalhor M.S."/>
            <person name="Jansen J."/>
            <person name="Van den Hoogen J."/>
            <person name="Gungor B."/>
            <person name="Hartog M."/>
            <person name="Hontelez J."/>
            <person name="Verver J."/>
            <person name="Yang W.-C."/>
            <person name="Schijlen E."/>
            <person name="Repin R."/>
            <person name="Schilthuizen M."/>
            <person name="Schranz E."/>
            <person name="Heidstra R."/>
            <person name="Miyata K."/>
            <person name="Fedorova E."/>
            <person name="Kohlen W."/>
            <person name="Bisseling T."/>
            <person name="Smit S."/>
            <person name="Geurts R."/>
        </authorList>
    </citation>
    <scope>NUCLEOTIDE SEQUENCE [LARGE SCALE GENOMIC DNA]</scope>
    <source>
        <strain evidence="3">cv. RG33-2</strain>
    </source>
</reference>
<dbReference type="AlphaFoldDB" id="A0A2P5F6X4"/>
<feature type="region of interest" description="Disordered" evidence="1">
    <location>
        <begin position="1"/>
        <end position="30"/>
    </location>
</feature>
<dbReference type="EMBL" id="JXTC01000057">
    <property type="protein sequence ID" value="PON93544.1"/>
    <property type="molecule type" value="Genomic_DNA"/>
</dbReference>
<gene>
    <name evidence="2" type="ORF">TorRG33x02_105280</name>
</gene>
<dbReference type="Proteomes" id="UP000237000">
    <property type="component" value="Unassembled WGS sequence"/>
</dbReference>
<organism evidence="2 3">
    <name type="scientific">Trema orientale</name>
    <name type="common">Charcoal tree</name>
    <name type="synonym">Celtis orientalis</name>
    <dbReference type="NCBI Taxonomy" id="63057"/>
    <lineage>
        <taxon>Eukaryota</taxon>
        <taxon>Viridiplantae</taxon>
        <taxon>Streptophyta</taxon>
        <taxon>Embryophyta</taxon>
        <taxon>Tracheophyta</taxon>
        <taxon>Spermatophyta</taxon>
        <taxon>Magnoliopsida</taxon>
        <taxon>eudicotyledons</taxon>
        <taxon>Gunneridae</taxon>
        <taxon>Pentapetalae</taxon>
        <taxon>rosids</taxon>
        <taxon>fabids</taxon>
        <taxon>Rosales</taxon>
        <taxon>Cannabaceae</taxon>
        <taxon>Trema</taxon>
    </lineage>
</organism>
<accession>A0A2P5F6X4</accession>
<feature type="compositionally biased region" description="Basic and acidic residues" evidence="1">
    <location>
        <begin position="1"/>
        <end position="22"/>
    </location>
</feature>
<name>A0A2P5F6X4_TREOI</name>
<proteinExistence type="predicted"/>
<comment type="caution">
    <text evidence="2">The sequence shown here is derived from an EMBL/GenBank/DDBJ whole genome shotgun (WGS) entry which is preliminary data.</text>
</comment>
<evidence type="ECO:0000313" key="2">
    <source>
        <dbReference type="EMBL" id="PON93544.1"/>
    </source>
</evidence>
<evidence type="ECO:0000256" key="1">
    <source>
        <dbReference type="SAM" id="MobiDB-lite"/>
    </source>
</evidence>
<dbReference type="InParanoid" id="A0A2P5F6X4"/>
<evidence type="ECO:0000313" key="3">
    <source>
        <dbReference type="Proteomes" id="UP000237000"/>
    </source>
</evidence>
<sequence>METKSHIGAEERVVVRESDKTQDATGESPPTSLLVGLSCVPHALHYSVGRRTPPSIVQFALQRGQAHSSKYSPMFRPNGPLHIKNESQSVIVRTDTMPVLFLSNGPYVVSYFYEPVAFCGFILLPDLFQPNAPFVLCTTQVGVVTSFNPS</sequence>
<keyword evidence="3" id="KW-1185">Reference proteome</keyword>